<feature type="domain" description="Methanogenesis regulatory protein FilR1 middle" evidence="1">
    <location>
        <begin position="3"/>
        <end position="96"/>
    </location>
</feature>
<dbReference type="InterPro" id="IPR013561">
    <property type="entry name" value="FilR1_middle_dom"/>
</dbReference>
<accession>A0AAE4MIW5</accession>
<proteinExistence type="predicted"/>
<protein>
    <recommendedName>
        <fullName evidence="1">Methanogenesis regulatory protein FilR1 middle domain-containing protein</fullName>
    </recommendedName>
</protein>
<evidence type="ECO:0000313" key="3">
    <source>
        <dbReference type="Proteomes" id="UP001271789"/>
    </source>
</evidence>
<evidence type="ECO:0000313" key="2">
    <source>
        <dbReference type="EMBL" id="MDV0446764.1"/>
    </source>
</evidence>
<dbReference type="AlphaFoldDB" id="A0AAE4MIW5"/>
<evidence type="ECO:0000259" key="1">
    <source>
        <dbReference type="Pfam" id="PF08350"/>
    </source>
</evidence>
<name>A0AAE4MIW5_9EURY</name>
<reference evidence="2" key="1">
    <citation type="submission" date="2023-06" db="EMBL/GenBank/DDBJ databases">
        <title>Genome sequence of Methanosarcinaceae archaeon Ag5.</title>
        <authorList>
            <person name="Protasov E."/>
            <person name="Platt K."/>
            <person name="Poehlein A."/>
            <person name="Daniel R."/>
            <person name="Brune A."/>
        </authorList>
    </citation>
    <scope>NUCLEOTIDE SEQUENCE</scope>
    <source>
        <strain evidence="2">Ag5</strain>
    </source>
</reference>
<comment type="caution">
    <text evidence="2">The sequence shown here is derived from an EMBL/GenBank/DDBJ whole genome shotgun (WGS) entry which is preliminary data.</text>
</comment>
<dbReference type="EMBL" id="JAWDKD010000011">
    <property type="protein sequence ID" value="MDV0446764.1"/>
    <property type="molecule type" value="Genomic_DNA"/>
</dbReference>
<dbReference type="Pfam" id="PF08350">
    <property type="entry name" value="FilR1_middle"/>
    <property type="match status" value="1"/>
</dbReference>
<keyword evidence="3" id="KW-1185">Reference proteome</keyword>
<organism evidence="2 3">
    <name type="scientific">Methanolapillus africanus</name>
    <dbReference type="NCBI Taxonomy" id="3028297"/>
    <lineage>
        <taxon>Archaea</taxon>
        <taxon>Methanobacteriati</taxon>
        <taxon>Methanobacteriota</taxon>
        <taxon>Stenosarchaea group</taxon>
        <taxon>Methanomicrobia</taxon>
        <taxon>Methanosarcinales</taxon>
        <taxon>Methanosarcinaceae</taxon>
        <taxon>Methanolapillus</taxon>
    </lineage>
</organism>
<gene>
    <name evidence="2" type="ORF">MsAg5_06190</name>
</gene>
<dbReference type="RefSeq" id="WP_338099174.1">
    <property type="nucleotide sequence ID" value="NZ_JAWDKD010000011.1"/>
</dbReference>
<dbReference type="Proteomes" id="UP001271789">
    <property type="component" value="Unassembled WGS sequence"/>
</dbReference>
<sequence>MGESGKDMTMIVTPKVFDRMKGEYGARLEKFIGKENVTFLVYNEKGKSIAPSMLITDVFTYTYLFNNDGVYDNKMLISFDDMTKSWTKELYKHIKKSSVPVEQYESK</sequence>